<reference evidence="2 3" key="1">
    <citation type="journal article" date="2013" name="BMC Genomics">
        <title>Reconstruction of the lipid metabolism for the microalga Monoraphidium neglectum from its genome sequence reveals characteristics suitable for biofuel production.</title>
        <authorList>
            <person name="Bogen C."/>
            <person name="Al-Dilaimi A."/>
            <person name="Albersmeier A."/>
            <person name="Wichmann J."/>
            <person name="Grundmann M."/>
            <person name="Rupp O."/>
            <person name="Lauersen K.J."/>
            <person name="Blifernez-Klassen O."/>
            <person name="Kalinowski J."/>
            <person name="Goesmann A."/>
            <person name="Mussgnug J.H."/>
            <person name="Kruse O."/>
        </authorList>
    </citation>
    <scope>NUCLEOTIDE SEQUENCE [LARGE SCALE GENOMIC DNA]</scope>
    <source>
        <strain evidence="2 3">SAG 48.87</strain>
    </source>
</reference>
<keyword evidence="3" id="KW-1185">Reference proteome</keyword>
<evidence type="ECO:0000256" key="1">
    <source>
        <dbReference type="SAM" id="Phobius"/>
    </source>
</evidence>
<keyword evidence="1" id="KW-0472">Membrane</keyword>
<proteinExistence type="predicted"/>
<dbReference type="Proteomes" id="UP000054498">
    <property type="component" value="Unassembled WGS sequence"/>
</dbReference>
<dbReference type="EMBL" id="KK100264">
    <property type="protein sequence ID" value="KIZ07406.1"/>
    <property type="molecule type" value="Genomic_DNA"/>
</dbReference>
<protein>
    <submittedName>
        <fullName evidence="2">Uncharacterized protein</fullName>
    </submittedName>
</protein>
<keyword evidence="1" id="KW-1133">Transmembrane helix</keyword>
<organism evidence="2 3">
    <name type="scientific">Monoraphidium neglectum</name>
    <dbReference type="NCBI Taxonomy" id="145388"/>
    <lineage>
        <taxon>Eukaryota</taxon>
        <taxon>Viridiplantae</taxon>
        <taxon>Chlorophyta</taxon>
        <taxon>core chlorophytes</taxon>
        <taxon>Chlorophyceae</taxon>
        <taxon>CS clade</taxon>
        <taxon>Sphaeropleales</taxon>
        <taxon>Selenastraceae</taxon>
        <taxon>Monoraphidium</taxon>
    </lineage>
</organism>
<dbReference type="OrthoDB" id="526941at2759"/>
<name>A0A0D2NT69_9CHLO</name>
<dbReference type="STRING" id="145388.A0A0D2NT69"/>
<evidence type="ECO:0000313" key="3">
    <source>
        <dbReference type="Proteomes" id="UP000054498"/>
    </source>
</evidence>
<dbReference type="RefSeq" id="XP_013906425.1">
    <property type="nucleotide sequence ID" value="XM_014050971.1"/>
</dbReference>
<keyword evidence="1" id="KW-0812">Transmembrane</keyword>
<gene>
    <name evidence="2" type="ORF">MNEG_0542</name>
</gene>
<dbReference type="AlphaFoldDB" id="A0A0D2NT69"/>
<accession>A0A0D2NT69</accession>
<dbReference type="GeneID" id="25726660"/>
<evidence type="ECO:0000313" key="2">
    <source>
        <dbReference type="EMBL" id="KIZ07406.1"/>
    </source>
</evidence>
<sequence>MRKPNAYTRHAAGLPTALVSPQPMSPRSAALHHGGPGGAFAGLFGGGRRGAIIADAVAVLGALWALLATAYVMHQLWPSGGGSAMDQAYALEPVLISYSYFEKDPVQVANFEFFLAAGTQHPPRHTDMHWAIVVSGENCSPCQGLYGILRNRETADLRDWGIKEAWHDPKFSLILRSDNVGMDLGAHNATLEYFSYLRLLGRYKYFVFLNSSVKGPFYPPWVPPGWHWTHAYLARMGREVHAVGSSLVCLPEADAGGPGPRLESWAFALDQDGLGAALEAGVFVTRTCKLCTDGDQGIVVGGEYRLTQAQFEEGYNVATLMARYAPGTDWRDEANWGCNDNVHPSRAGTYGGISFHPYETVFVKSSWHVADPYTKRYSQWALQHLLGKPGTEGQFNEKLYAISEEAQRPRDLEEAYHPKLKTGAVR</sequence>
<feature type="transmembrane region" description="Helical" evidence="1">
    <location>
        <begin position="52"/>
        <end position="73"/>
    </location>
</feature>
<dbReference type="KEGG" id="mng:MNEG_0542"/>